<dbReference type="GO" id="GO:0060076">
    <property type="term" value="C:excitatory synapse"/>
    <property type="evidence" value="ECO:0007669"/>
    <property type="project" value="TreeGrafter"/>
</dbReference>
<evidence type="ECO:0000256" key="2">
    <source>
        <dbReference type="ARBA" id="ARBA00022692"/>
    </source>
</evidence>
<dbReference type="Pfam" id="PF07690">
    <property type="entry name" value="MFS_1"/>
    <property type="match status" value="1"/>
</dbReference>
<comment type="caution">
    <text evidence="5">The sequence shown here is derived from an EMBL/GenBank/DDBJ whole genome shotgun (WGS) entry which is preliminary data.</text>
</comment>
<reference evidence="5 6" key="1">
    <citation type="submission" date="2021-06" db="EMBL/GenBank/DDBJ databases">
        <title>Caerostris extrusa draft genome.</title>
        <authorList>
            <person name="Kono N."/>
            <person name="Arakawa K."/>
        </authorList>
    </citation>
    <scope>NUCLEOTIDE SEQUENCE [LARGE SCALE GENOMIC DNA]</scope>
</reference>
<evidence type="ECO:0000313" key="5">
    <source>
        <dbReference type="EMBL" id="GIY13963.1"/>
    </source>
</evidence>
<dbReference type="InterPro" id="IPR036259">
    <property type="entry name" value="MFS_trans_sf"/>
</dbReference>
<dbReference type="EMBL" id="BPLR01007025">
    <property type="protein sequence ID" value="GIY13963.1"/>
    <property type="molecule type" value="Genomic_DNA"/>
</dbReference>
<evidence type="ECO:0000256" key="1">
    <source>
        <dbReference type="ARBA" id="ARBA00004141"/>
    </source>
</evidence>
<organism evidence="5 6">
    <name type="scientific">Caerostris extrusa</name>
    <name type="common">Bark spider</name>
    <name type="synonym">Caerostris bankana</name>
    <dbReference type="NCBI Taxonomy" id="172846"/>
    <lineage>
        <taxon>Eukaryota</taxon>
        <taxon>Metazoa</taxon>
        <taxon>Ecdysozoa</taxon>
        <taxon>Arthropoda</taxon>
        <taxon>Chelicerata</taxon>
        <taxon>Arachnida</taxon>
        <taxon>Araneae</taxon>
        <taxon>Araneomorphae</taxon>
        <taxon>Entelegynae</taxon>
        <taxon>Araneoidea</taxon>
        <taxon>Araneidae</taxon>
        <taxon>Caerostris</taxon>
    </lineage>
</organism>
<comment type="subcellular location">
    <subcellularLocation>
        <location evidence="1">Membrane</location>
        <topology evidence="1">Multi-pass membrane protein</topology>
    </subcellularLocation>
</comment>
<gene>
    <name evidence="5" type="primary">SLC17A8</name>
    <name evidence="5" type="ORF">CEXT_688621</name>
</gene>
<dbReference type="InterPro" id="IPR011701">
    <property type="entry name" value="MFS"/>
</dbReference>
<keyword evidence="6" id="KW-1185">Reference proteome</keyword>
<dbReference type="InterPro" id="IPR050382">
    <property type="entry name" value="MFS_Na/Anion_cotransporter"/>
</dbReference>
<dbReference type="GO" id="GO:0030672">
    <property type="term" value="C:synaptic vesicle membrane"/>
    <property type="evidence" value="ECO:0007669"/>
    <property type="project" value="TreeGrafter"/>
</dbReference>
<dbReference type="PANTHER" id="PTHR11662:SF456">
    <property type="entry name" value="VESICULAR GLUTAMATE TRANSPORTER, ISOFORM A"/>
    <property type="match status" value="1"/>
</dbReference>
<proteinExistence type="predicted"/>
<name>A0AAV4QWG1_CAEEX</name>
<dbReference type="GO" id="GO:0005313">
    <property type="term" value="F:L-glutamate transmembrane transporter activity"/>
    <property type="evidence" value="ECO:0007669"/>
    <property type="project" value="TreeGrafter"/>
</dbReference>
<dbReference type="Gene3D" id="1.20.120.540">
    <property type="entry name" value="Voltage-gated potassium channels"/>
    <property type="match status" value="1"/>
</dbReference>
<protein>
    <submittedName>
        <fullName evidence="5">Vesicular glutamate transporter 3</fullName>
    </submittedName>
</protein>
<keyword evidence="2" id="KW-0812">Transmembrane</keyword>
<dbReference type="GO" id="GO:0050803">
    <property type="term" value="P:regulation of synapse structure or activity"/>
    <property type="evidence" value="ECO:0007669"/>
    <property type="project" value="TreeGrafter"/>
</dbReference>
<dbReference type="PANTHER" id="PTHR11662">
    <property type="entry name" value="SOLUTE CARRIER FAMILY 17"/>
    <property type="match status" value="1"/>
</dbReference>
<accession>A0AAV4QWG1</accession>
<dbReference type="GO" id="GO:0035249">
    <property type="term" value="P:synaptic transmission, glutamatergic"/>
    <property type="evidence" value="ECO:0007669"/>
    <property type="project" value="TreeGrafter"/>
</dbReference>
<dbReference type="GO" id="GO:0098700">
    <property type="term" value="P:neurotransmitter loading into synaptic vesicle"/>
    <property type="evidence" value="ECO:0007669"/>
    <property type="project" value="TreeGrafter"/>
</dbReference>
<dbReference type="SUPFAM" id="SSF103473">
    <property type="entry name" value="MFS general substrate transporter"/>
    <property type="match status" value="1"/>
</dbReference>
<keyword evidence="4" id="KW-0472">Membrane</keyword>
<evidence type="ECO:0000256" key="3">
    <source>
        <dbReference type="ARBA" id="ARBA00022989"/>
    </source>
</evidence>
<evidence type="ECO:0000256" key="4">
    <source>
        <dbReference type="ARBA" id="ARBA00023136"/>
    </source>
</evidence>
<dbReference type="Proteomes" id="UP001054945">
    <property type="component" value="Unassembled WGS sequence"/>
</dbReference>
<sequence length="312" mass="35353">MSLGAVRFRRSRKLANSMIAQALSSEKDTRNFKENGRVEFYGCKLKGQDDEKGFMKDDELGGNDLYEELQRKKPRSRGFMEPECPCCKNLSKRYTIALLSSLGFVISFGIRCNLSNAIVKMVEPVDGNPPEFDWTSGTIGVMDSSFFWGYLVTQIPGGFLATKYPANRIFGTAIAISAFLNLLIPKSAQIHASMVMVVRILQGLVEKDISCKTCSSLKNIFQNPLLNIFAFLANSRRIPPLFWAMVQRFAKLRKFDKRDQVQGIYHRISLQVTRVWDGQSQHLLLPILPLSSATQREGHKYRIIKHFTAALE</sequence>
<evidence type="ECO:0000313" key="6">
    <source>
        <dbReference type="Proteomes" id="UP001054945"/>
    </source>
</evidence>
<dbReference type="InterPro" id="IPR027378">
    <property type="entry name" value="Nucleotide_channel_N"/>
</dbReference>
<dbReference type="AlphaFoldDB" id="A0AAV4QWG1"/>
<dbReference type="GO" id="GO:0005326">
    <property type="term" value="F:neurotransmitter transmembrane transporter activity"/>
    <property type="evidence" value="ECO:0007669"/>
    <property type="project" value="TreeGrafter"/>
</dbReference>
<keyword evidence="3" id="KW-1133">Transmembrane helix</keyword>